<feature type="region of interest" description="Disordered" evidence="1">
    <location>
        <begin position="99"/>
        <end position="125"/>
    </location>
</feature>
<evidence type="ECO:0000256" key="2">
    <source>
        <dbReference type="SAM" id="Phobius"/>
    </source>
</evidence>
<dbReference type="EMBL" id="MZ420154">
    <property type="protein sequence ID" value="QYA18778.1"/>
    <property type="molecule type" value="Genomic_DNA"/>
</dbReference>
<keyword evidence="2" id="KW-1133">Transmembrane helix</keyword>
<feature type="transmembrane region" description="Helical" evidence="2">
    <location>
        <begin position="157"/>
        <end position="182"/>
    </location>
</feature>
<evidence type="ECO:0000256" key="1">
    <source>
        <dbReference type="SAM" id="MobiDB-lite"/>
    </source>
</evidence>
<sequence>MSKQEQPLKKSLPAIQIEPPSADGEQVVKESLKVDGSSGTPSPARSSDKSTEKRKAGNDANNKKIADKLPRRRSVLAAIGGVASKQVFKPKKKRRAIPTLPDLLDMATTPPSSVQQATEEEDNSDAEFEKISSDVQNMVKHLAKRSRSLKQLAKRYLFVNNFFAIMVILLGATIGIIGAIAPDFEYESIVLSVLGFSVSTLKAMILLFRWPTKAQTTQKSAITFLNISRELYRQLFLEENRSTKKQLEILRQIYSMLDNAEIELFNVSVTDMDQPSSQPTSNQPREVVINIPDTHVLHPETPDQVVQRGKNGKAVQDAHIRALAHYKPASSSDMVTRSPMSRFTLSVTDE</sequence>
<feature type="transmembrane region" description="Helical" evidence="2">
    <location>
        <begin position="188"/>
        <end position="210"/>
    </location>
</feature>
<evidence type="ECO:0000313" key="3">
    <source>
        <dbReference type="EMBL" id="QYA18778.1"/>
    </source>
</evidence>
<feature type="region of interest" description="Disordered" evidence="1">
    <location>
        <begin position="1"/>
        <end position="70"/>
    </location>
</feature>
<organism evidence="3">
    <name type="scientific">Clandestinovirus</name>
    <dbReference type="NCBI Taxonomy" id="2831644"/>
    <lineage>
        <taxon>Viruses</taxon>
    </lineage>
</organism>
<accession>A0A8F8KL98</accession>
<keyword evidence="2" id="KW-0472">Membrane</keyword>
<protein>
    <submittedName>
        <fullName evidence="3">SMODS and SLOG-associating 2TM effector domain protein</fullName>
    </submittedName>
</protein>
<feature type="compositionally biased region" description="Basic and acidic residues" evidence="1">
    <location>
        <begin position="46"/>
        <end position="69"/>
    </location>
</feature>
<keyword evidence="2" id="KW-0812">Transmembrane</keyword>
<name>A0A8F8KL98_9VIRU</name>
<proteinExistence type="predicted"/>
<reference evidence="3" key="1">
    <citation type="submission" date="2021-06" db="EMBL/GenBank/DDBJ databases">
        <authorList>
            <person name="Rolland C."/>
        </authorList>
    </citation>
    <scope>NUCLEOTIDE SEQUENCE</scope>
    <source>
        <strain evidence="3">347.936635</strain>
    </source>
</reference>
<gene>
    <name evidence="3" type="ORF">KOM_12_510</name>
</gene>